<reference evidence="1 2" key="1">
    <citation type="journal article" date="2018" name="Genome Biol. Evol.">
        <title>Multiple Roots of Fruiting Body Formation in Amoebozoa.</title>
        <authorList>
            <person name="Hillmann F."/>
            <person name="Forbes G."/>
            <person name="Novohradska S."/>
            <person name="Ferling I."/>
            <person name="Riege K."/>
            <person name="Groth M."/>
            <person name="Westermann M."/>
            <person name="Marz M."/>
            <person name="Spaller T."/>
            <person name="Winckler T."/>
            <person name="Schaap P."/>
            <person name="Glockner G."/>
        </authorList>
    </citation>
    <scope>NUCLEOTIDE SEQUENCE [LARGE SCALE GENOMIC DNA]</scope>
    <source>
        <strain evidence="1 2">Jena</strain>
    </source>
</reference>
<dbReference type="Pfam" id="PF00702">
    <property type="entry name" value="Hydrolase"/>
    <property type="match status" value="1"/>
</dbReference>
<evidence type="ECO:0000313" key="2">
    <source>
        <dbReference type="Proteomes" id="UP000241769"/>
    </source>
</evidence>
<dbReference type="GO" id="GO:0009166">
    <property type="term" value="P:nucleotide catabolic process"/>
    <property type="evidence" value="ECO:0007669"/>
    <property type="project" value="TreeGrafter"/>
</dbReference>
<dbReference type="STRING" id="1890364.A0A2P6NS03"/>
<dbReference type="Gene3D" id="3.40.50.1000">
    <property type="entry name" value="HAD superfamily/HAD-like"/>
    <property type="match status" value="1"/>
</dbReference>
<dbReference type="SFLD" id="SFLDG01132">
    <property type="entry name" value="C1.5.3:_5'-Nucleotidase_Like"/>
    <property type="match status" value="1"/>
</dbReference>
<accession>A0A2P6NS03</accession>
<dbReference type="SFLD" id="SFLDS00003">
    <property type="entry name" value="Haloacid_Dehalogenase"/>
    <property type="match status" value="1"/>
</dbReference>
<dbReference type="InParanoid" id="A0A2P6NS03"/>
<dbReference type="InterPro" id="IPR023214">
    <property type="entry name" value="HAD_sf"/>
</dbReference>
<dbReference type="InterPro" id="IPR010237">
    <property type="entry name" value="Pyr-5-nucltdase"/>
</dbReference>
<dbReference type="Proteomes" id="UP000241769">
    <property type="component" value="Unassembled WGS sequence"/>
</dbReference>
<comment type="caution">
    <text evidence="1">The sequence shown here is derived from an EMBL/GenBank/DDBJ whole genome shotgun (WGS) entry which is preliminary data.</text>
</comment>
<dbReference type="SFLD" id="SFLDG01129">
    <property type="entry name" value="C1.5:_HAD__Beta-PGM__Phosphata"/>
    <property type="match status" value="1"/>
</dbReference>
<organism evidence="1 2">
    <name type="scientific">Planoprotostelium fungivorum</name>
    <dbReference type="NCBI Taxonomy" id="1890364"/>
    <lineage>
        <taxon>Eukaryota</taxon>
        <taxon>Amoebozoa</taxon>
        <taxon>Evosea</taxon>
        <taxon>Variosea</taxon>
        <taxon>Cavosteliida</taxon>
        <taxon>Cavosteliaceae</taxon>
        <taxon>Planoprotostelium</taxon>
    </lineage>
</organism>
<gene>
    <name evidence="1" type="ORF">PROFUN_02886</name>
</gene>
<evidence type="ECO:0008006" key="3">
    <source>
        <dbReference type="Google" id="ProtNLM"/>
    </source>
</evidence>
<dbReference type="SUPFAM" id="SSF56784">
    <property type="entry name" value="HAD-like"/>
    <property type="match status" value="1"/>
</dbReference>
<name>A0A2P6NS03_9EUKA</name>
<dbReference type="InterPro" id="IPR052791">
    <property type="entry name" value="SSM1_domain"/>
</dbReference>
<dbReference type="NCBIfam" id="TIGR01993">
    <property type="entry name" value="Pyr-5-nucltdase"/>
    <property type="match status" value="1"/>
</dbReference>
<dbReference type="Gene3D" id="1.10.150.450">
    <property type="match status" value="1"/>
</dbReference>
<evidence type="ECO:0000313" key="1">
    <source>
        <dbReference type="EMBL" id="PRP86737.1"/>
    </source>
</evidence>
<dbReference type="OrthoDB" id="1065058at2759"/>
<dbReference type="PANTHER" id="PTHR47438">
    <property type="entry name" value="PHOSPHATE METABOLISM PROTEIN 8-RELATED"/>
    <property type="match status" value="1"/>
</dbReference>
<keyword evidence="2" id="KW-1185">Reference proteome</keyword>
<dbReference type="InterPro" id="IPR036412">
    <property type="entry name" value="HAD-like_sf"/>
</dbReference>
<proteinExistence type="predicted"/>
<dbReference type="PANTHER" id="PTHR47438:SF1">
    <property type="entry name" value="PHOSPHATE METABOLISM PROTEIN 8-RELATED"/>
    <property type="match status" value="1"/>
</dbReference>
<protein>
    <recommendedName>
        <fullName evidence="3">Pyrimidine 5-nucleotidase</fullName>
    </recommendedName>
</protein>
<dbReference type="NCBIfam" id="TIGR01509">
    <property type="entry name" value="HAD-SF-IA-v3"/>
    <property type="match status" value="1"/>
</dbReference>
<dbReference type="GO" id="GO:0008252">
    <property type="term" value="F:nucleotidase activity"/>
    <property type="evidence" value="ECO:0007669"/>
    <property type="project" value="TreeGrafter"/>
</dbReference>
<sequence length="234" mass="27121">MTSPSSGVDQRPTFFFDLDNCLYSKDRRIGVLMGKLISKYFQEHLELSVEDAETLHQQYYTMYGLALEGLVRHHKIDPLEYNTKVDDALPLDDLLKPDPALKQLLSSIDRTKYKTWIFTNAYINHAKRCLKLLDLEDMFEGITYCDYAEPQLVCKPHPNMFEKAMREARITDKEKCFFVDDSSLNVNAAKEFGWKVCVHLHETEWSGEIPNAGTHTIHNLAELKDIPELKSVFR</sequence>
<dbReference type="GO" id="GO:0006206">
    <property type="term" value="P:pyrimidine nucleobase metabolic process"/>
    <property type="evidence" value="ECO:0007669"/>
    <property type="project" value="TreeGrafter"/>
</dbReference>
<dbReference type="AlphaFoldDB" id="A0A2P6NS03"/>
<dbReference type="EMBL" id="MDYQ01000027">
    <property type="protein sequence ID" value="PRP86737.1"/>
    <property type="molecule type" value="Genomic_DNA"/>
</dbReference>
<dbReference type="InterPro" id="IPR006439">
    <property type="entry name" value="HAD-SF_hydro_IA"/>
</dbReference>